<feature type="non-terminal residue" evidence="1">
    <location>
        <position position="1"/>
    </location>
</feature>
<reference evidence="1 2" key="1">
    <citation type="journal article" date="2019" name="Sci. Rep.">
        <title>Orb-weaving spider Araneus ventricosus genome elucidates the spidroin gene catalogue.</title>
        <authorList>
            <person name="Kono N."/>
            <person name="Nakamura H."/>
            <person name="Ohtoshi R."/>
            <person name="Moran D.A.P."/>
            <person name="Shinohara A."/>
            <person name="Yoshida Y."/>
            <person name="Fujiwara M."/>
            <person name="Mori M."/>
            <person name="Tomita M."/>
            <person name="Arakawa K."/>
        </authorList>
    </citation>
    <scope>NUCLEOTIDE SEQUENCE [LARGE SCALE GENOMIC DNA]</scope>
</reference>
<gene>
    <name evidence="1" type="ORF">AVEN_112914_1</name>
</gene>
<dbReference type="Proteomes" id="UP000499080">
    <property type="component" value="Unassembled WGS sequence"/>
</dbReference>
<organism evidence="1 2">
    <name type="scientific">Araneus ventricosus</name>
    <name type="common">Orbweaver spider</name>
    <name type="synonym">Epeira ventricosa</name>
    <dbReference type="NCBI Taxonomy" id="182803"/>
    <lineage>
        <taxon>Eukaryota</taxon>
        <taxon>Metazoa</taxon>
        <taxon>Ecdysozoa</taxon>
        <taxon>Arthropoda</taxon>
        <taxon>Chelicerata</taxon>
        <taxon>Arachnida</taxon>
        <taxon>Araneae</taxon>
        <taxon>Araneomorphae</taxon>
        <taxon>Entelegynae</taxon>
        <taxon>Araneoidea</taxon>
        <taxon>Araneidae</taxon>
        <taxon>Araneus</taxon>
    </lineage>
</organism>
<proteinExistence type="predicted"/>
<sequence>VSGVVLWRLHFISLNTGFDPEFQEGLEVCHHLASESFQTCPPDYDFQAFDTERTPGFLFPCSQIYGVISIVVFHEKPFIIPTKEDVEPQPKKVEAYDPHSRTFGYITEPTFLYFSPKAVVLDDKIIVYENGRRRSG</sequence>
<dbReference type="EMBL" id="BGPR01037912">
    <property type="protein sequence ID" value="GBO13640.1"/>
    <property type="molecule type" value="Genomic_DNA"/>
</dbReference>
<evidence type="ECO:0000313" key="1">
    <source>
        <dbReference type="EMBL" id="GBO13640.1"/>
    </source>
</evidence>
<dbReference type="OrthoDB" id="45365at2759"/>
<dbReference type="AlphaFoldDB" id="A0A4Y2UQ02"/>
<evidence type="ECO:0000313" key="2">
    <source>
        <dbReference type="Proteomes" id="UP000499080"/>
    </source>
</evidence>
<name>A0A4Y2UQ02_ARAVE</name>
<accession>A0A4Y2UQ02</accession>
<protein>
    <submittedName>
        <fullName evidence="1">Uncharacterized protein</fullName>
    </submittedName>
</protein>
<comment type="caution">
    <text evidence="1">The sequence shown here is derived from an EMBL/GenBank/DDBJ whole genome shotgun (WGS) entry which is preliminary data.</text>
</comment>
<keyword evidence="2" id="KW-1185">Reference proteome</keyword>